<keyword evidence="6 8" id="KW-1133">Transmembrane helix</keyword>
<dbReference type="GO" id="GO:0015740">
    <property type="term" value="P:C4-dicarboxylate transport"/>
    <property type="evidence" value="ECO:0007669"/>
    <property type="project" value="TreeGrafter"/>
</dbReference>
<gene>
    <name evidence="10" type="ORF">METZ01_LOCUS76523</name>
</gene>
<evidence type="ECO:0000256" key="6">
    <source>
        <dbReference type="ARBA" id="ARBA00022989"/>
    </source>
</evidence>
<keyword evidence="4" id="KW-0997">Cell inner membrane</keyword>
<proteinExistence type="predicted"/>
<keyword evidence="7 8" id="KW-0472">Membrane</keyword>
<protein>
    <recommendedName>
        <fullName evidence="9">Tripartite ATP-independent periplasmic transporters DctQ component domain-containing protein</fullName>
    </recommendedName>
</protein>
<sequence length="171" mass="19254">MSETFETQNPAPLTRWEIVLDQFLGFLAATVLMLLMIVTFIDVTGRYLFLAPLPGAFEMTEIMMAMLIFAGLPLVSRANQHVTVNLIIGLLSPKIRHFQRLITQIIMALVFGVMAWRMWIKAAEMLVQGDETAYLLIPIAPVAFFMTILLGVSSLIVAIQFARIIRGKERQ</sequence>
<evidence type="ECO:0000256" key="5">
    <source>
        <dbReference type="ARBA" id="ARBA00022692"/>
    </source>
</evidence>
<evidence type="ECO:0000256" key="8">
    <source>
        <dbReference type="SAM" id="Phobius"/>
    </source>
</evidence>
<dbReference type="InterPro" id="IPR007387">
    <property type="entry name" value="TRAP_DctQ"/>
</dbReference>
<reference evidence="10" key="1">
    <citation type="submission" date="2018-05" db="EMBL/GenBank/DDBJ databases">
        <authorList>
            <person name="Lanie J.A."/>
            <person name="Ng W.-L."/>
            <person name="Kazmierczak K.M."/>
            <person name="Andrzejewski T.M."/>
            <person name="Davidsen T.M."/>
            <person name="Wayne K.J."/>
            <person name="Tettelin H."/>
            <person name="Glass J.I."/>
            <person name="Rusch D."/>
            <person name="Podicherti R."/>
            <person name="Tsui H.-C.T."/>
            <person name="Winkler M.E."/>
        </authorList>
    </citation>
    <scope>NUCLEOTIDE SEQUENCE</scope>
</reference>
<dbReference type="AlphaFoldDB" id="A0A381U6B9"/>
<dbReference type="GO" id="GO:0022857">
    <property type="term" value="F:transmembrane transporter activity"/>
    <property type="evidence" value="ECO:0007669"/>
    <property type="project" value="TreeGrafter"/>
</dbReference>
<evidence type="ECO:0000256" key="3">
    <source>
        <dbReference type="ARBA" id="ARBA00022475"/>
    </source>
</evidence>
<dbReference type="InterPro" id="IPR055348">
    <property type="entry name" value="DctQ"/>
</dbReference>
<feature type="transmembrane region" description="Helical" evidence="8">
    <location>
        <begin position="23"/>
        <end position="41"/>
    </location>
</feature>
<feature type="transmembrane region" description="Helical" evidence="8">
    <location>
        <begin position="101"/>
        <end position="119"/>
    </location>
</feature>
<feature type="transmembrane region" description="Helical" evidence="8">
    <location>
        <begin position="139"/>
        <end position="162"/>
    </location>
</feature>
<accession>A0A381U6B9</accession>
<keyword evidence="2" id="KW-0813">Transport</keyword>
<dbReference type="Pfam" id="PF04290">
    <property type="entry name" value="DctQ"/>
    <property type="match status" value="1"/>
</dbReference>
<comment type="subcellular location">
    <subcellularLocation>
        <location evidence="1">Cell inner membrane</location>
        <topology evidence="1">Multi-pass membrane protein</topology>
    </subcellularLocation>
</comment>
<organism evidence="10">
    <name type="scientific">marine metagenome</name>
    <dbReference type="NCBI Taxonomy" id="408172"/>
    <lineage>
        <taxon>unclassified sequences</taxon>
        <taxon>metagenomes</taxon>
        <taxon>ecological metagenomes</taxon>
    </lineage>
</organism>
<dbReference type="EMBL" id="UINC01005806">
    <property type="protein sequence ID" value="SVA23669.1"/>
    <property type="molecule type" value="Genomic_DNA"/>
</dbReference>
<evidence type="ECO:0000259" key="9">
    <source>
        <dbReference type="Pfam" id="PF04290"/>
    </source>
</evidence>
<feature type="domain" description="Tripartite ATP-independent periplasmic transporters DctQ component" evidence="9">
    <location>
        <begin position="35"/>
        <end position="166"/>
    </location>
</feature>
<dbReference type="PANTHER" id="PTHR35011:SF2">
    <property type="entry name" value="2,3-DIKETO-L-GULONATE TRAP TRANSPORTER SMALL PERMEASE PROTEIN YIAM"/>
    <property type="match status" value="1"/>
</dbReference>
<keyword evidence="3" id="KW-1003">Cell membrane</keyword>
<evidence type="ECO:0000256" key="7">
    <source>
        <dbReference type="ARBA" id="ARBA00023136"/>
    </source>
</evidence>
<dbReference type="GO" id="GO:0005886">
    <property type="term" value="C:plasma membrane"/>
    <property type="evidence" value="ECO:0007669"/>
    <property type="project" value="UniProtKB-SubCell"/>
</dbReference>
<feature type="transmembrane region" description="Helical" evidence="8">
    <location>
        <begin position="47"/>
        <end position="72"/>
    </location>
</feature>
<evidence type="ECO:0000256" key="4">
    <source>
        <dbReference type="ARBA" id="ARBA00022519"/>
    </source>
</evidence>
<name>A0A381U6B9_9ZZZZ</name>
<keyword evidence="5 8" id="KW-0812">Transmembrane</keyword>
<evidence type="ECO:0000256" key="1">
    <source>
        <dbReference type="ARBA" id="ARBA00004429"/>
    </source>
</evidence>
<evidence type="ECO:0000313" key="10">
    <source>
        <dbReference type="EMBL" id="SVA23669.1"/>
    </source>
</evidence>
<evidence type="ECO:0000256" key="2">
    <source>
        <dbReference type="ARBA" id="ARBA00022448"/>
    </source>
</evidence>
<dbReference type="PANTHER" id="PTHR35011">
    <property type="entry name" value="2,3-DIKETO-L-GULONATE TRAP TRANSPORTER SMALL PERMEASE PROTEIN YIAM"/>
    <property type="match status" value="1"/>
</dbReference>